<dbReference type="Proteomes" id="UP000026961">
    <property type="component" value="Chromosome 1"/>
</dbReference>
<reference evidence="2" key="2">
    <citation type="submission" date="2015-04" db="UniProtKB">
        <authorList>
            <consortium name="EnsemblPlants"/>
        </authorList>
    </citation>
    <scope>IDENTIFICATION</scope>
</reference>
<evidence type="ECO:0000256" key="1">
    <source>
        <dbReference type="SAM" id="MobiDB-lite"/>
    </source>
</evidence>
<reference evidence="2" key="3">
    <citation type="submission" date="2018-05" db="EMBL/GenBank/DDBJ databases">
        <title>OgluRS3 (Oryza glumaepatula Reference Sequence Version 3).</title>
        <authorList>
            <person name="Zhang J."/>
            <person name="Kudrna D."/>
            <person name="Lee S."/>
            <person name="Talag J."/>
            <person name="Welchert J."/>
            <person name="Wing R.A."/>
        </authorList>
    </citation>
    <scope>NUCLEOTIDE SEQUENCE [LARGE SCALE GENOMIC DNA]</scope>
</reference>
<name>A0A0D9Y9V5_9ORYZ</name>
<reference evidence="2" key="1">
    <citation type="submission" date="2013-08" db="EMBL/GenBank/DDBJ databases">
        <title>Oryza genome evolution.</title>
        <authorList>
            <person name="Wing R.A."/>
            <person name="Panaud O."/>
            <person name="Oliveira A.C."/>
        </authorList>
    </citation>
    <scope>NUCLEOTIDE SEQUENCE</scope>
</reference>
<feature type="region of interest" description="Disordered" evidence="1">
    <location>
        <begin position="178"/>
        <end position="233"/>
    </location>
</feature>
<feature type="region of interest" description="Disordered" evidence="1">
    <location>
        <begin position="32"/>
        <end position="68"/>
    </location>
</feature>
<proteinExistence type="predicted"/>
<sequence>MAASLRMQHHGRTLQGQRACVPWRHWPERTSRVKNRTKKRRNKIEKKKRKGHAGRTAEACDGDGGARRGRDCAVCTKTAAPAPPSPPTHGRASPAHDCTAPRLAIERRRAHHPRMAASCAKPAPCKRVARPPLPTGLRLAEPGRARTLDCAVPANSFTLSNSHRPPRVFLAREHVWPLTSPPSSRRKTGAHSLPLLCNRQEEGEEERKKKAREGERKRKEKGKALTGGPLHSV</sequence>
<feature type="compositionally biased region" description="Basic residues" evidence="1">
    <location>
        <begin position="32"/>
        <end position="53"/>
    </location>
</feature>
<organism evidence="2">
    <name type="scientific">Oryza glumipatula</name>
    <dbReference type="NCBI Taxonomy" id="40148"/>
    <lineage>
        <taxon>Eukaryota</taxon>
        <taxon>Viridiplantae</taxon>
        <taxon>Streptophyta</taxon>
        <taxon>Embryophyta</taxon>
        <taxon>Tracheophyta</taxon>
        <taxon>Spermatophyta</taxon>
        <taxon>Magnoliopsida</taxon>
        <taxon>Liliopsida</taxon>
        <taxon>Poales</taxon>
        <taxon>Poaceae</taxon>
        <taxon>BOP clade</taxon>
        <taxon>Oryzoideae</taxon>
        <taxon>Oryzeae</taxon>
        <taxon>Oryzinae</taxon>
        <taxon>Oryza</taxon>
    </lineage>
</organism>
<evidence type="ECO:0000313" key="3">
    <source>
        <dbReference type="Proteomes" id="UP000026961"/>
    </source>
</evidence>
<dbReference type="HOGENOM" id="CLU_1191489_0_0_1"/>
<feature type="compositionally biased region" description="Basic and acidic residues" evidence="1">
    <location>
        <begin position="199"/>
        <end position="217"/>
    </location>
</feature>
<dbReference type="Gramene" id="OGLUM01G21430.1">
    <property type="protein sequence ID" value="OGLUM01G21430.1"/>
    <property type="gene ID" value="OGLUM01G21430"/>
</dbReference>
<keyword evidence="3" id="KW-1185">Reference proteome</keyword>
<evidence type="ECO:0000313" key="2">
    <source>
        <dbReference type="EnsemblPlants" id="OGLUM01G21430.1"/>
    </source>
</evidence>
<protein>
    <submittedName>
        <fullName evidence="2">Uncharacterized protein</fullName>
    </submittedName>
</protein>
<accession>A0A0D9Y9V5</accession>
<dbReference type="EnsemblPlants" id="OGLUM01G21430.1">
    <property type="protein sequence ID" value="OGLUM01G21430.1"/>
    <property type="gene ID" value="OGLUM01G21430"/>
</dbReference>
<dbReference type="AlphaFoldDB" id="A0A0D9Y9V5"/>